<comment type="subcellular location">
    <subcellularLocation>
        <location evidence="1">Nucleus</location>
    </subcellularLocation>
</comment>
<dbReference type="GO" id="GO:0016887">
    <property type="term" value="F:ATP hydrolysis activity"/>
    <property type="evidence" value="ECO:0007669"/>
    <property type="project" value="InterPro"/>
</dbReference>
<sequence length="936" mass="103478">RGRRPPPRRWTPGEPRRRGGEAAGGALAGGRGSAPQYVRRARGAGGARLRRRATHHDRGGDIRPGRLTSASPAPRVKRPRLQVVRELNFRPEEPEEPPGPDSPAGDITPPPSPEVPPELWPEGPSDAAADGGLLWAPGAARNPVLRRPPVLEDYVSVTSTAGSRAFLVLRADPVGTGVQTPFRDTWWRGQGRLDLLGVSFASLKEQVDSERRQQLLQEAHQLSDTLRSLRSEEVEEEVQPLGAPEEELANSPDGSQHCLWVDEFAPQYYTELLSDDFTNRCLLKWLKLWDPVVFGRERPARKPRPSMDLARGGKEATTSSKWKSHEQVLEDMLEADLDPSRRPRQKVALLCGPPGLGKTTLAHVIARHAGYSVVEMNASDDRSPEAFRTCIEAATQMESVLGAGGKPNCLVIDEIDGAPVAAINVLLNVLDRKGPQDAESGGPGVPTSGGRRHRADGGLLMRPIICICNDQFVPSLRQLRQQAFLLHFPPILSSRLTQRLQEISLRQGMQADPGALAALCEKTDNDIRACINTLQFLHGRGRRELSVRAVQTTRVGLKDQRKGLFSVWQEIFQLPRAQRQRWAQDPSSAPHMLLLGDAHLGPGPRAAEAPLTTAAQRLHRILHVAASAGEHEKVVQGLFDNFLRLRLRDSSLGTVCTALDWLAFDDLLTCTAHHGQSFQLLRYLPFLPAAFHLLFASSHVPRIAFPSSQQEAQSRTSRTQNLIHTLVAGIAPATRSRATPQALILDALCLILDILAPKLRPVSTQLYSTREKQQLASLVGTMLAYSLTYRQERRPDGQYIYRLEPNVEEVCRFPELPARKPLTYQAKQLIAHEIEMEKMRRAEALARVGDGPQKGRAVVPGVTLPGMFSPHLASPERDFFGRVVTKRAAPLRAVAPETDVAERRIGRAVGRSDVWFRFKEGVSNAVRRRVPVRDLL</sequence>
<keyword evidence="5" id="KW-0238">DNA-binding</keyword>
<evidence type="ECO:0000256" key="9">
    <source>
        <dbReference type="ARBA" id="ARBA00059685"/>
    </source>
</evidence>
<dbReference type="Gene3D" id="1.10.8.60">
    <property type="match status" value="1"/>
</dbReference>
<dbReference type="Ensembl" id="ENSCAFT00020012713.1">
    <property type="protein sequence ID" value="ENSCAFP00020010955.1"/>
    <property type="gene ID" value="ENSCAFG00020008707.1"/>
</dbReference>
<comment type="subunit">
    <text evidence="10">Component of the CTF18-RFC complex, which consists of CTF18, CTF8, DCC1, RFC2, RFC3, RFC4 and RFC5. During assembly of the CTF18-RFC complex, CTF18 may first assemble into a subcomplex with RFC2, RFC3, RFC4 and RFC5. CTF18 then interacts directly with CTF8, which in turn interacts with DCC1. The CTF18-RFC complex associates with PCNA and with DNA polymerase POLH. The CTF18-RFC complex does not interact with the Rad9/Rad1/Hus1 complex. CTF18 interacts with SMC1A and RAD21. Interacts with DDX11.</text>
</comment>
<proteinExistence type="inferred from homology"/>
<dbReference type="InterPro" id="IPR047854">
    <property type="entry name" value="RFC_lid"/>
</dbReference>
<evidence type="ECO:0000313" key="14">
    <source>
        <dbReference type="Ensembl" id="ENSCAFP00020010955.1"/>
    </source>
</evidence>
<evidence type="ECO:0000256" key="8">
    <source>
        <dbReference type="ARBA" id="ARBA00043975"/>
    </source>
</evidence>
<dbReference type="InterPro" id="IPR027417">
    <property type="entry name" value="P-loop_NTPase"/>
</dbReference>
<evidence type="ECO:0000256" key="4">
    <source>
        <dbReference type="ARBA" id="ARBA00022840"/>
    </source>
</evidence>
<evidence type="ECO:0000256" key="2">
    <source>
        <dbReference type="ARBA" id="ARBA00022705"/>
    </source>
</evidence>
<dbReference type="GO" id="GO:0006260">
    <property type="term" value="P:DNA replication"/>
    <property type="evidence" value="ECO:0007669"/>
    <property type="project" value="UniProtKB-KW"/>
</dbReference>
<keyword evidence="4" id="KW-0067">ATP-binding</keyword>
<evidence type="ECO:0000256" key="6">
    <source>
        <dbReference type="ARBA" id="ARBA00023242"/>
    </source>
</evidence>
<dbReference type="CDD" id="cd18140">
    <property type="entry name" value="HLD_clamp_RFC"/>
    <property type="match status" value="1"/>
</dbReference>
<evidence type="ECO:0000256" key="12">
    <source>
        <dbReference type="SAM" id="MobiDB-lite"/>
    </source>
</evidence>
<dbReference type="CDD" id="cd00009">
    <property type="entry name" value="AAA"/>
    <property type="match status" value="1"/>
</dbReference>
<protein>
    <recommendedName>
        <fullName evidence="11">Chromosome transmission fidelity protein 18 homolog</fullName>
    </recommendedName>
</protein>
<reference evidence="14" key="1">
    <citation type="submission" date="2025-08" db="UniProtKB">
        <authorList>
            <consortium name="Ensembl"/>
        </authorList>
    </citation>
    <scope>IDENTIFICATION</scope>
</reference>
<keyword evidence="7" id="KW-0131">Cell cycle</keyword>
<name>A0A8C0K7R6_CANLU</name>
<dbReference type="GeneTree" id="ENSGT00550000075029"/>
<evidence type="ECO:0000256" key="10">
    <source>
        <dbReference type="ARBA" id="ARBA00064600"/>
    </source>
</evidence>
<organism evidence="14 15">
    <name type="scientific">Canis lupus dingo</name>
    <name type="common">dingo</name>
    <dbReference type="NCBI Taxonomy" id="286419"/>
    <lineage>
        <taxon>Eukaryota</taxon>
        <taxon>Metazoa</taxon>
        <taxon>Chordata</taxon>
        <taxon>Craniata</taxon>
        <taxon>Vertebrata</taxon>
        <taxon>Euteleostomi</taxon>
        <taxon>Mammalia</taxon>
        <taxon>Eutheria</taxon>
        <taxon>Laurasiatheria</taxon>
        <taxon>Carnivora</taxon>
        <taxon>Caniformia</taxon>
        <taxon>Canidae</taxon>
        <taxon>Canis</taxon>
    </lineage>
</organism>
<dbReference type="FunFam" id="1.10.8.60:FF:000074">
    <property type="entry name" value="Chromosome transmission fidelity protein 18"/>
    <property type="match status" value="1"/>
</dbReference>
<dbReference type="GO" id="GO:0005737">
    <property type="term" value="C:cytoplasm"/>
    <property type="evidence" value="ECO:0007669"/>
    <property type="project" value="UniProtKB-ARBA"/>
</dbReference>
<dbReference type="PANTHER" id="PTHR46765:SF1">
    <property type="entry name" value="P-LOOP CONTAINING NUCLEOSIDE TRIPHOSPHATE HYDROLASES SUPERFAMILY PROTEIN"/>
    <property type="match status" value="1"/>
</dbReference>
<feature type="domain" description="AAA+ ATPase" evidence="13">
    <location>
        <begin position="344"/>
        <end position="506"/>
    </location>
</feature>
<dbReference type="InterPro" id="IPR003593">
    <property type="entry name" value="AAA+_ATPase"/>
</dbReference>
<dbReference type="FunFam" id="3.40.50.300:FF:001083">
    <property type="entry name" value="Chromosome transmission fidelity factor 18"/>
    <property type="match status" value="1"/>
</dbReference>
<reference evidence="14" key="2">
    <citation type="submission" date="2025-09" db="UniProtKB">
        <authorList>
            <consortium name="Ensembl"/>
        </authorList>
    </citation>
    <scope>IDENTIFICATION</scope>
</reference>
<feature type="compositionally biased region" description="Gly residues" evidence="12">
    <location>
        <begin position="21"/>
        <end position="32"/>
    </location>
</feature>
<evidence type="ECO:0000256" key="7">
    <source>
        <dbReference type="ARBA" id="ARBA00023306"/>
    </source>
</evidence>
<feature type="compositionally biased region" description="Pro residues" evidence="12">
    <location>
        <begin position="108"/>
        <end position="119"/>
    </location>
</feature>
<feature type="region of interest" description="Disordered" evidence="12">
    <location>
        <begin position="434"/>
        <end position="453"/>
    </location>
</feature>
<dbReference type="GO" id="GO:0005524">
    <property type="term" value="F:ATP binding"/>
    <property type="evidence" value="ECO:0007669"/>
    <property type="project" value="UniProtKB-KW"/>
</dbReference>
<keyword evidence="2" id="KW-0235">DNA replication</keyword>
<feature type="region of interest" description="Disordered" evidence="12">
    <location>
        <begin position="299"/>
        <end position="325"/>
    </location>
</feature>
<comment type="function">
    <text evidence="9">Chromosome cohesion factor involved in sister chromatid cohesion and fidelity of chromosome transmission. Component of one of the cell nuclear antigen loader complexes, CTF18-replication factor C (CTF18-RFC), which consists of CTF18, CTF8, DCC1, RFC2, RFC3, RFC4 and RFC5. The CTF18-RFC complex binds to single-stranded and primed DNAs and has weak ATPase activity that is stimulated by the presence of primed DNA, replication protein A (RPA) and by proliferating cell nuclear antigen (PCNA). The CTF18-RFC complex catalyzes the ATP-dependent loading of PCNA onto primed and gapped DNA. Interacts with and stimulates DNA polymerase POLH. During DNA repair synthesis, involved in loading DNA polymerase POLE at the sites of local damage.</text>
</comment>
<evidence type="ECO:0000256" key="11">
    <source>
        <dbReference type="ARBA" id="ARBA00069525"/>
    </source>
</evidence>
<feature type="region of interest" description="Disordered" evidence="12">
    <location>
        <begin position="1"/>
        <end position="132"/>
    </location>
</feature>
<accession>A0A8C0K7R6</accession>
<comment type="similarity">
    <text evidence="8">Belongs to the activator 1 small subunits family. CTF18 subfamily.</text>
</comment>
<dbReference type="Gene3D" id="3.40.50.300">
    <property type="entry name" value="P-loop containing nucleotide triphosphate hydrolases"/>
    <property type="match status" value="1"/>
</dbReference>
<dbReference type="PANTHER" id="PTHR46765">
    <property type="entry name" value="P-LOOP CONTAINING NUCLEOSIDE TRIPHOSPHATE HYDROLASES SUPERFAMILY PROTEIN"/>
    <property type="match status" value="1"/>
</dbReference>
<dbReference type="InterPro" id="IPR003959">
    <property type="entry name" value="ATPase_AAA_core"/>
</dbReference>
<dbReference type="GO" id="GO:0005634">
    <property type="term" value="C:nucleus"/>
    <property type="evidence" value="ECO:0007669"/>
    <property type="project" value="UniProtKB-SubCell"/>
</dbReference>
<dbReference type="SUPFAM" id="SSF52540">
    <property type="entry name" value="P-loop containing nucleoside triphosphate hydrolases"/>
    <property type="match status" value="1"/>
</dbReference>
<dbReference type="Proteomes" id="UP000694391">
    <property type="component" value="Unplaced"/>
</dbReference>
<keyword evidence="15" id="KW-1185">Reference proteome</keyword>
<feature type="region of interest" description="Disordered" evidence="12">
    <location>
        <begin position="226"/>
        <end position="252"/>
    </location>
</feature>
<keyword evidence="6" id="KW-0539">Nucleus</keyword>
<dbReference type="InterPro" id="IPR053016">
    <property type="entry name" value="CTF18-RFC_complex"/>
</dbReference>
<evidence type="ECO:0000256" key="1">
    <source>
        <dbReference type="ARBA" id="ARBA00004123"/>
    </source>
</evidence>
<dbReference type="GO" id="GO:0003677">
    <property type="term" value="F:DNA binding"/>
    <property type="evidence" value="ECO:0007669"/>
    <property type="project" value="UniProtKB-KW"/>
</dbReference>
<feature type="compositionally biased region" description="Acidic residues" evidence="12">
    <location>
        <begin position="233"/>
        <end position="248"/>
    </location>
</feature>
<evidence type="ECO:0000256" key="3">
    <source>
        <dbReference type="ARBA" id="ARBA00022741"/>
    </source>
</evidence>
<dbReference type="Pfam" id="PF00004">
    <property type="entry name" value="AAA"/>
    <property type="match status" value="1"/>
</dbReference>
<evidence type="ECO:0000256" key="5">
    <source>
        <dbReference type="ARBA" id="ARBA00023125"/>
    </source>
</evidence>
<keyword evidence="3" id="KW-0547">Nucleotide-binding</keyword>
<gene>
    <name evidence="14" type="primary">CHTF18</name>
</gene>
<dbReference type="SMART" id="SM00382">
    <property type="entry name" value="AAA"/>
    <property type="match status" value="1"/>
</dbReference>
<evidence type="ECO:0000259" key="13">
    <source>
        <dbReference type="SMART" id="SM00382"/>
    </source>
</evidence>
<evidence type="ECO:0000313" key="15">
    <source>
        <dbReference type="Proteomes" id="UP000694391"/>
    </source>
</evidence>
<dbReference type="AlphaFoldDB" id="A0A8C0K7R6"/>